<dbReference type="Gene3D" id="2.120.10.30">
    <property type="entry name" value="TolB, C-terminal domain"/>
    <property type="match status" value="1"/>
</dbReference>
<comment type="caution">
    <text evidence="2">The sequence shown here is derived from an EMBL/GenBank/DDBJ whole genome shotgun (WGS) entry which is preliminary data.</text>
</comment>
<sequence>MKYWALAAGAALAVSAAALPAQAAAPERSGAPAPLTGQGVYLSYGNGIRVLKNDGRPVWASRDASFAGQFSASPDGRKVAWIDGKGRLHVSSTAGGKTTDKVVARGAAYGGPCMTPAWSADSRRIAFPTTAGAGGSGQGDRTAVAAVGSDGKGLTTLGTTLGPCHLTWSADGRTLAGYAGDTVGVHLLTTGSRVSAKVPGIKLANHVESLSPDGRRVVVNAIGANADAGDGSWPLSFVPSIHDTRTGKKIAIPVEGRLIGARYLRDGRLVVRVAGKAGNTLVVLDSSGKTLQSLSEKPAVRRLGLLQITG</sequence>
<keyword evidence="1" id="KW-0732">Signal</keyword>
<name>A0A8J3RRB6_9ACTN</name>
<dbReference type="Pfam" id="PF07676">
    <property type="entry name" value="PD40"/>
    <property type="match status" value="1"/>
</dbReference>
<protein>
    <recommendedName>
        <fullName evidence="4">WD40 repeat domain-containing protein</fullName>
    </recommendedName>
</protein>
<organism evidence="2 3">
    <name type="scientific">Planobispora longispora</name>
    <dbReference type="NCBI Taxonomy" id="28887"/>
    <lineage>
        <taxon>Bacteria</taxon>
        <taxon>Bacillati</taxon>
        <taxon>Actinomycetota</taxon>
        <taxon>Actinomycetes</taxon>
        <taxon>Streptosporangiales</taxon>
        <taxon>Streptosporangiaceae</taxon>
        <taxon>Planobispora</taxon>
    </lineage>
</organism>
<evidence type="ECO:0008006" key="4">
    <source>
        <dbReference type="Google" id="ProtNLM"/>
    </source>
</evidence>
<dbReference type="InterPro" id="IPR011659">
    <property type="entry name" value="WD40"/>
</dbReference>
<evidence type="ECO:0000256" key="1">
    <source>
        <dbReference type="SAM" id="SignalP"/>
    </source>
</evidence>
<dbReference type="EMBL" id="BOOH01000051">
    <property type="protein sequence ID" value="GIH79784.1"/>
    <property type="molecule type" value="Genomic_DNA"/>
</dbReference>
<accession>A0A8J3RRB6</accession>
<evidence type="ECO:0000313" key="2">
    <source>
        <dbReference type="EMBL" id="GIH79784.1"/>
    </source>
</evidence>
<dbReference type="SUPFAM" id="SSF82171">
    <property type="entry name" value="DPP6 N-terminal domain-like"/>
    <property type="match status" value="1"/>
</dbReference>
<keyword evidence="3" id="KW-1185">Reference proteome</keyword>
<gene>
    <name evidence="2" type="ORF">Plo01_62130</name>
</gene>
<evidence type="ECO:0000313" key="3">
    <source>
        <dbReference type="Proteomes" id="UP000616724"/>
    </source>
</evidence>
<dbReference type="Proteomes" id="UP000616724">
    <property type="component" value="Unassembled WGS sequence"/>
</dbReference>
<dbReference type="RefSeq" id="WP_203894230.1">
    <property type="nucleotide sequence ID" value="NZ_BOOH01000051.1"/>
</dbReference>
<reference evidence="2 3" key="1">
    <citation type="submission" date="2021-01" db="EMBL/GenBank/DDBJ databases">
        <title>Whole genome shotgun sequence of Planobispora longispora NBRC 13918.</title>
        <authorList>
            <person name="Komaki H."/>
            <person name="Tamura T."/>
        </authorList>
    </citation>
    <scope>NUCLEOTIDE SEQUENCE [LARGE SCALE GENOMIC DNA]</scope>
    <source>
        <strain evidence="2 3">NBRC 13918</strain>
    </source>
</reference>
<dbReference type="InterPro" id="IPR011042">
    <property type="entry name" value="6-blade_b-propeller_TolB-like"/>
</dbReference>
<dbReference type="AlphaFoldDB" id="A0A8J3RRB6"/>
<feature type="chain" id="PRO_5035200183" description="WD40 repeat domain-containing protein" evidence="1">
    <location>
        <begin position="24"/>
        <end position="310"/>
    </location>
</feature>
<feature type="signal peptide" evidence="1">
    <location>
        <begin position="1"/>
        <end position="23"/>
    </location>
</feature>
<proteinExistence type="predicted"/>